<sequence>MRTATALLALALLAGCASTYEPAVDAGSPFPSWCADIARQQRDMPQPRKGPAHGVRLPPECTEARSVPLLPDRAPDPVPPT</sequence>
<evidence type="ECO:0008006" key="5">
    <source>
        <dbReference type="Google" id="ProtNLM"/>
    </source>
</evidence>
<organism evidence="3 4">
    <name type="scientific">Luteimonas soli</name>
    <dbReference type="NCBI Taxonomy" id="1648966"/>
    <lineage>
        <taxon>Bacteria</taxon>
        <taxon>Pseudomonadati</taxon>
        <taxon>Pseudomonadota</taxon>
        <taxon>Gammaproteobacteria</taxon>
        <taxon>Lysobacterales</taxon>
        <taxon>Lysobacteraceae</taxon>
        <taxon>Luteimonas</taxon>
    </lineage>
</organism>
<comment type="caution">
    <text evidence="3">The sequence shown here is derived from an EMBL/GenBank/DDBJ whole genome shotgun (WGS) entry which is preliminary data.</text>
</comment>
<dbReference type="RefSeq" id="WP_386742372.1">
    <property type="nucleotide sequence ID" value="NZ_JBHRYA010000003.1"/>
</dbReference>
<dbReference type="Proteomes" id="UP001595705">
    <property type="component" value="Unassembled WGS sequence"/>
</dbReference>
<evidence type="ECO:0000313" key="4">
    <source>
        <dbReference type="Proteomes" id="UP001595705"/>
    </source>
</evidence>
<name>A0ABV7XIX6_9GAMM</name>
<gene>
    <name evidence="3" type="ORF">ACFONC_03705</name>
</gene>
<evidence type="ECO:0000313" key="3">
    <source>
        <dbReference type="EMBL" id="MFC3715254.1"/>
    </source>
</evidence>
<feature type="signal peptide" evidence="2">
    <location>
        <begin position="1"/>
        <end position="19"/>
    </location>
</feature>
<feature type="region of interest" description="Disordered" evidence="1">
    <location>
        <begin position="42"/>
        <end position="81"/>
    </location>
</feature>
<keyword evidence="4" id="KW-1185">Reference proteome</keyword>
<evidence type="ECO:0000256" key="2">
    <source>
        <dbReference type="SAM" id="SignalP"/>
    </source>
</evidence>
<protein>
    <recommendedName>
        <fullName evidence="5">Lipoprotein</fullName>
    </recommendedName>
</protein>
<proteinExistence type="predicted"/>
<dbReference type="EMBL" id="JBHRYA010000003">
    <property type="protein sequence ID" value="MFC3715254.1"/>
    <property type="molecule type" value="Genomic_DNA"/>
</dbReference>
<evidence type="ECO:0000256" key="1">
    <source>
        <dbReference type="SAM" id="MobiDB-lite"/>
    </source>
</evidence>
<keyword evidence="2" id="KW-0732">Signal</keyword>
<accession>A0ABV7XIX6</accession>
<dbReference type="PROSITE" id="PS51257">
    <property type="entry name" value="PROKAR_LIPOPROTEIN"/>
    <property type="match status" value="1"/>
</dbReference>
<reference evidence="4" key="1">
    <citation type="journal article" date="2019" name="Int. J. Syst. Evol. Microbiol.">
        <title>The Global Catalogue of Microorganisms (GCM) 10K type strain sequencing project: providing services to taxonomists for standard genome sequencing and annotation.</title>
        <authorList>
            <consortium name="The Broad Institute Genomics Platform"/>
            <consortium name="The Broad Institute Genome Sequencing Center for Infectious Disease"/>
            <person name="Wu L."/>
            <person name="Ma J."/>
        </authorList>
    </citation>
    <scope>NUCLEOTIDE SEQUENCE [LARGE SCALE GENOMIC DNA]</scope>
    <source>
        <strain evidence="4">KCTC 42441</strain>
    </source>
</reference>
<feature type="chain" id="PRO_5046712897" description="Lipoprotein" evidence="2">
    <location>
        <begin position="20"/>
        <end position="81"/>
    </location>
</feature>